<keyword evidence="1" id="KW-0732">Signal</keyword>
<dbReference type="SUPFAM" id="SSF82185">
    <property type="entry name" value="Histone H3 K4-specific methyltransferase SET7/9 N-terminal domain"/>
    <property type="match status" value="1"/>
</dbReference>
<protein>
    <recommendedName>
        <fullName evidence="4">Toxin-antitoxin system YwqK family antitoxin</fullName>
    </recommendedName>
</protein>
<evidence type="ECO:0000313" key="2">
    <source>
        <dbReference type="EMBL" id="RFZ95739.1"/>
    </source>
</evidence>
<dbReference type="EMBL" id="QWDC01000001">
    <property type="protein sequence ID" value="RFZ95739.1"/>
    <property type="molecule type" value="Genomic_DNA"/>
</dbReference>
<dbReference type="Proteomes" id="UP000264217">
    <property type="component" value="Unassembled WGS sequence"/>
</dbReference>
<gene>
    <name evidence="2" type="ORF">D0C36_09535</name>
</gene>
<sequence length="367" mass="41681">MKKLIVFLFFISVQGVIAQDMPNTFKFADVAEVYGADSVKVWYSKSGVIYNSQCADYYRVGKLDPQNIGLVGEFKDYDLQGHLLYKASYLNGMLNGIAAFYYPNGKTMETGKYENDARVGIWRYYYENGIEEKVLNFEAEVPTILSYNDEKGKALLVNGEGQYRGSFKQWGSTTPFAISGHVTKGKMDGEWKFMNTLTSKILSIEVFNDGKFSNGFAPPGSPRYVYNDQSKIQLSGFYGQEQLRWDEGISTCPGSPYTVPTVGPKSLKEGFYIPLIKDIEAYSTEKKQWVMVGITFDGLKKVKDVIVYSSIDDVKMEQHINNYIRQIKTWKAGSQNGNAQPLFFTLNIDNTLEEKVIIPAEYRWRSN</sequence>
<feature type="chain" id="PRO_5016563704" description="Toxin-antitoxin system YwqK family antitoxin" evidence="1">
    <location>
        <begin position="19"/>
        <end position="367"/>
    </location>
</feature>
<keyword evidence="3" id="KW-1185">Reference proteome</keyword>
<evidence type="ECO:0000313" key="3">
    <source>
        <dbReference type="Proteomes" id="UP000264217"/>
    </source>
</evidence>
<dbReference type="AlphaFoldDB" id="A0A372P1D4"/>
<accession>A0A372P1D4</accession>
<feature type="signal peptide" evidence="1">
    <location>
        <begin position="1"/>
        <end position="18"/>
    </location>
</feature>
<comment type="caution">
    <text evidence="2">The sequence shown here is derived from an EMBL/GenBank/DDBJ whole genome shotgun (WGS) entry which is preliminary data.</text>
</comment>
<proteinExistence type="predicted"/>
<evidence type="ECO:0008006" key="4">
    <source>
        <dbReference type="Google" id="ProtNLM"/>
    </source>
</evidence>
<evidence type="ECO:0000256" key="1">
    <source>
        <dbReference type="SAM" id="SignalP"/>
    </source>
</evidence>
<reference evidence="2 3" key="1">
    <citation type="submission" date="2018-08" db="EMBL/GenBank/DDBJ databases">
        <title>Mucilaginibacter sp. MYSH2.</title>
        <authorList>
            <person name="Seo T."/>
        </authorList>
    </citation>
    <scope>NUCLEOTIDE SEQUENCE [LARGE SCALE GENOMIC DNA]</scope>
    <source>
        <strain evidence="2 3">MYSH2</strain>
    </source>
</reference>
<name>A0A372P1D4_9SPHI</name>
<dbReference type="Gene3D" id="2.20.110.10">
    <property type="entry name" value="Histone H3 K4-specific methyltransferase SET7/9 N-terminal domain"/>
    <property type="match status" value="1"/>
</dbReference>
<organism evidence="2 3">
    <name type="scientific">Mucilaginibacter conchicola</name>
    <dbReference type="NCBI Taxonomy" id="2303333"/>
    <lineage>
        <taxon>Bacteria</taxon>
        <taxon>Pseudomonadati</taxon>
        <taxon>Bacteroidota</taxon>
        <taxon>Sphingobacteriia</taxon>
        <taxon>Sphingobacteriales</taxon>
        <taxon>Sphingobacteriaceae</taxon>
        <taxon>Mucilaginibacter</taxon>
    </lineage>
</organism>